<accession>A0ACC0A978</accession>
<reference evidence="2" key="1">
    <citation type="journal article" date="2023" name="Nat. Plants">
        <title>Single-cell RNA sequencing provides a high-resolution roadmap for understanding the multicellular compartmentation of specialized metabolism.</title>
        <authorList>
            <person name="Sun S."/>
            <person name="Shen X."/>
            <person name="Li Y."/>
            <person name="Li Y."/>
            <person name="Wang S."/>
            <person name="Li R."/>
            <person name="Zhang H."/>
            <person name="Shen G."/>
            <person name="Guo B."/>
            <person name="Wei J."/>
            <person name="Xu J."/>
            <person name="St-Pierre B."/>
            <person name="Chen S."/>
            <person name="Sun C."/>
        </authorList>
    </citation>
    <scope>NUCLEOTIDE SEQUENCE [LARGE SCALE GENOMIC DNA]</scope>
</reference>
<organism evidence="1 2">
    <name type="scientific">Catharanthus roseus</name>
    <name type="common">Madagascar periwinkle</name>
    <name type="synonym">Vinca rosea</name>
    <dbReference type="NCBI Taxonomy" id="4058"/>
    <lineage>
        <taxon>Eukaryota</taxon>
        <taxon>Viridiplantae</taxon>
        <taxon>Streptophyta</taxon>
        <taxon>Embryophyta</taxon>
        <taxon>Tracheophyta</taxon>
        <taxon>Spermatophyta</taxon>
        <taxon>Magnoliopsida</taxon>
        <taxon>eudicotyledons</taxon>
        <taxon>Gunneridae</taxon>
        <taxon>Pentapetalae</taxon>
        <taxon>asterids</taxon>
        <taxon>lamiids</taxon>
        <taxon>Gentianales</taxon>
        <taxon>Apocynaceae</taxon>
        <taxon>Rauvolfioideae</taxon>
        <taxon>Vinceae</taxon>
        <taxon>Catharanthinae</taxon>
        <taxon>Catharanthus</taxon>
    </lineage>
</organism>
<dbReference type="Proteomes" id="UP001060085">
    <property type="component" value="Linkage Group LG06"/>
</dbReference>
<keyword evidence="2" id="KW-1185">Reference proteome</keyword>
<comment type="caution">
    <text evidence="1">The sequence shown here is derived from an EMBL/GenBank/DDBJ whole genome shotgun (WGS) entry which is preliminary data.</text>
</comment>
<evidence type="ECO:0000313" key="2">
    <source>
        <dbReference type="Proteomes" id="UP001060085"/>
    </source>
</evidence>
<name>A0ACC0A978_CATRO</name>
<proteinExistence type="predicted"/>
<dbReference type="EMBL" id="CM044706">
    <property type="protein sequence ID" value="KAI5655973.1"/>
    <property type="molecule type" value="Genomic_DNA"/>
</dbReference>
<evidence type="ECO:0000313" key="1">
    <source>
        <dbReference type="EMBL" id="KAI5655973.1"/>
    </source>
</evidence>
<gene>
    <name evidence="1" type="ORF">M9H77_24766</name>
</gene>
<protein>
    <submittedName>
        <fullName evidence="1">Uncharacterized protein</fullName>
    </submittedName>
</protein>
<sequence length="2135" mass="238849">METKMARLNYAEKMLQVCAMLNSSHTTAGVPNFYLSAWAHLNLAYLWKLKNNIHNAVIHILEMFIIDPFFSRIDFAPELWKSLFLPHMSSIVGWLYAKYYKECMNYDYATTKRGIPMLPIAEPPMTPLHEVSQKIPDYVKFGPILPKSAGFSPVPKAQEDTNRASRLCVTSNSSENLDEYALRDPKQEESGDDSDYEHDRYKQSRNIGDKRTSSCSSTRVKKSAEASPKAQTTKVKSRSQTPTNLSPVESPPAPSTKDSPSEPDIRYRNEPASLLRLMSTRSKDSAASASMPGASPSYRNFSISSPDSDDETREQHISVRKIVSHVRSSSRVLEKSFSTASDEGSPSCISLPLSEKMTSQSRPPKDFVCPITGQIFYDPVTLETGQTYERRAIQEWIHRGNTTCPITRQPLSAIELPKTNYVLKRLITSWKEQHPDVAQEMSFAETPSSNISISSPKERSLDFIPSRIISHPSRRRLDNENDQKPRRFMRAALSTSPTSVLSQAAVESVINGLKPYISCLCTSEDLQECEAAVLTISRIWNDSKIDSSIHSYLSSPTIVNGFIEILSASLNRDVLRAAIHILSQLIYTDDSVGEILTSVDTDFDSLATLLKNGLAEAAILVYLLRPSFSQLSSHNIIPSLTKLIASKSEDPSDLPFVIAPKDAALALLEYIIVGGDENTSALTAMNIISAGAIPALLKCLDRVDGRQSTVSILLCCIRADKSCRNSIAERIELSPVLELFHTGNDSARATCIDFFAELVLLSRRTLSNQILQIIKDEGAFSTMHTLLVYLQMAPMEQKPAIASLLLQLDLLVEPRKMSIYREEAIDALIEALRKRDFPASQVMALEALSSLPGHLNDSGKSCIEAWLLKVAGFDQPYNALAKEEKPKTYRRDLAETIEEEEKALSSWEKRVAFVLCNHEKGLIFKALEECFKSHSLEIGKYCLVIGTWLVHMIFSFPDIGTRQVARRSLLDQFINVLQSSKNIEEKLLATLALRGFLTDSGALSEIGVYAKCMYKTLRKLKRNSVVINDLLKILINLPSIDAAELWSYSEGPEIDVSMNGEVLSMAHIRGRLISSHSDGTIKVWDTGKKGPRLIQEVREHTKAVTCLCISSTGDKMFSGSLDKTIRVWTIKQEEIHCIQVHDVREAVLEMSANANAVCFSSQGYGVKVYYWSGVPRHVNFNKTVKCVVLVGDKLYCGCSAYSIQEVNTSTLTSTVFYTGARKLLGKQTIYAVEAQNGLLFAGGSSVDGIAGKVFSLPNKTVLGSLSTGNDIQKLAINSDFMFAATKMGVIEVWLKERVSRIGSIKISSWGNAKLTSLASDSDGQMLFAGSSDGKIQVEQMWPGGKNSNLVDRFTLVIPFCLEYIKWDVIYSAMYPLAPPDVIFGPEDENFKPYNGVNEEKSCRNALTDWNSRDPKRLLALILELRDLYMEYHRKRVGEVDDERLKFEISTMLAREPEEVKFAVPLLDMDLNKIVVGSTWRHQQKIYLQVTYPVGRKYSTAPTAPRLKLVSSSDLKSLFSVEDFRLPAWIDGMCMAEYLPNLEEILESQIKEAVSLIEVRRKFFTALAPLFGRPVEADPVYCRKATFLACSGSFTFLVHFSLPHQFPKQQPSLVLQSSQVGGLSAPLVLFLNSTIYYAIRDVYTIRASGFYKHFSSQSVPVKSPAIHEYPWSPRWEAFEMAERIQGEKMREILHIQGGQCGNQIGSKFWEVICDEHGVDPTGRHKGDSSDDLQLERINVYFNEASGGRYVPRAVLMDLEPGTMDSIRSGQYGQIFRPDNFVFGQSGAGNNWAKGHYTEGAELIDAVLDVVRKEAENCDCLQGFQVCHSLGGGTGSGMGTLLISKIREEYPDRMMLTFSVFPSPKVSDTVVEPYNATLSVHQLVENADECMVLDNEALYDICFRTLKLSTPSFGDLNHLISATMSGVTCCLRFPGQLNSDLRKLAVNLIPFPRLHFFMVGFAPLTSRGSQQYISLTVPELTQQMWDAKNMMCAADPRHGRYLTASAMFRGKMSTKEVDEQMINVQNKNSSYFVEWIPNNVKSSVCDIPPTGLRMASTFIGNSTSIQEMFRRVSEQFTAMFRRKAFLHWYTGEGMDEMEFTEAESNMNDLVAEYQQYQDATAEDEEEYEDGDEEQYDS</sequence>